<evidence type="ECO:0000256" key="1">
    <source>
        <dbReference type="ARBA" id="ARBA00004141"/>
    </source>
</evidence>
<evidence type="ECO:0000256" key="3">
    <source>
        <dbReference type="ARBA" id="ARBA00022516"/>
    </source>
</evidence>
<dbReference type="PIRSF" id="PIRSF000847">
    <property type="entry name" value="Phos_ph_gly_syn"/>
    <property type="match status" value="1"/>
</dbReference>
<evidence type="ECO:0000256" key="7">
    <source>
        <dbReference type="ARBA" id="ARBA00023098"/>
    </source>
</evidence>
<dbReference type="GO" id="GO:0008444">
    <property type="term" value="F:CDP-diacylglycerol-glycerol-3-phosphate 3-phosphatidyltransferase activity"/>
    <property type="evidence" value="ECO:0007669"/>
    <property type="project" value="UniProtKB-EC"/>
</dbReference>
<dbReference type="PROSITE" id="PS00379">
    <property type="entry name" value="CDP_ALCOHOL_P_TRANSF"/>
    <property type="match status" value="1"/>
</dbReference>
<evidence type="ECO:0000256" key="10">
    <source>
        <dbReference type="ARBA" id="ARBA00023264"/>
    </source>
</evidence>
<reference evidence="15" key="1">
    <citation type="journal article" date="2019" name="Int. J. Syst. Evol. Microbiol.">
        <title>The Global Catalogue of Microorganisms (GCM) 10K type strain sequencing project: providing services to taxonomists for standard genome sequencing and annotation.</title>
        <authorList>
            <consortium name="The Broad Institute Genomics Platform"/>
            <consortium name="The Broad Institute Genome Sequencing Center for Infectious Disease"/>
            <person name="Wu L."/>
            <person name="Ma J."/>
        </authorList>
    </citation>
    <scope>NUCLEOTIDE SEQUENCE [LARGE SCALE GENOMIC DNA]</scope>
    <source>
        <strain evidence="15">CCM 8604</strain>
    </source>
</reference>
<feature type="transmembrane region" description="Helical" evidence="13">
    <location>
        <begin position="21"/>
        <end position="40"/>
    </location>
</feature>
<dbReference type="InterPro" id="IPR048254">
    <property type="entry name" value="CDP_ALCOHOL_P_TRANSF_CS"/>
</dbReference>
<dbReference type="InterPro" id="IPR050324">
    <property type="entry name" value="CDP-alcohol_PTase-I"/>
</dbReference>
<organism evidence="14 15">
    <name type="scientific">Alloscardovia venturai</name>
    <dbReference type="NCBI Taxonomy" id="1769421"/>
    <lineage>
        <taxon>Bacteria</taxon>
        <taxon>Bacillati</taxon>
        <taxon>Actinomycetota</taxon>
        <taxon>Actinomycetes</taxon>
        <taxon>Bifidobacteriales</taxon>
        <taxon>Bifidobacteriaceae</taxon>
        <taxon>Alloscardovia</taxon>
    </lineage>
</organism>
<evidence type="ECO:0000313" key="14">
    <source>
        <dbReference type="EMBL" id="MFD0704905.1"/>
    </source>
</evidence>
<dbReference type="RefSeq" id="WP_377938613.1">
    <property type="nucleotide sequence ID" value="NZ_JBHTHQ010000021.1"/>
</dbReference>
<dbReference type="PANTHER" id="PTHR14269">
    <property type="entry name" value="CDP-DIACYLGLYCEROL--GLYCEROL-3-PHOSPHATE 3-PHOSPHATIDYLTRANSFERASE-RELATED"/>
    <property type="match status" value="1"/>
</dbReference>
<proteinExistence type="inferred from homology"/>
<keyword evidence="5 13" id="KW-0812">Transmembrane</keyword>
<comment type="subcellular location">
    <subcellularLocation>
        <location evidence="1">Membrane</location>
        <topology evidence="1">Multi-pass membrane protein</topology>
    </subcellularLocation>
</comment>
<keyword evidence="15" id="KW-1185">Reference proteome</keyword>
<keyword evidence="10" id="KW-1208">Phospholipid metabolism</keyword>
<evidence type="ECO:0000256" key="8">
    <source>
        <dbReference type="ARBA" id="ARBA00023136"/>
    </source>
</evidence>
<dbReference type="InterPro" id="IPR043130">
    <property type="entry name" value="CDP-OH_PTrfase_TM_dom"/>
</dbReference>
<keyword evidence="4 12" id="KW-0808">Transferase</keyword>
<gene>
    <name evidence="14" type="primary">pgsA</name>
    <name evidence="14" type="ORF">ACFQY8_03985</name>
</gene>
<evidence type="ECO:0000256" key="4">
    <source>
        <dbReference type="ARBA" id="ARBA00022679"/>
    </source>
</evidence>
<feature type="transmembrane region" description="Helical" evidence="13">
    <location>
        <begin position="173"/>
        <end position="198"/>
    </location>
</feature>
<evidence type="ECO:0000256" key="5">
    <source>
        <dbReference type="ARBA" id="ARBA00022692"/>
    </source>
</evidence>
<dbReference type="InterPro" id="IPR004570">
    <property type="entry name" value="Phosphatidylglycerol_P_synth"/>
</dbReference>
<keyword evidence="6 13" id="KW-1133">Transmembrane helix</keyword>
<accession>A0ABW2Y6B4</accession>
<dbReference type="NCBIfam" id="TIGR00560">
    <property type="entry name" value="pgsA"/>
    <property type="match status" value="1"/>
</dbReference>
<dbReference type="Pfam" id="PF01066">
    <property type="entry name" value="CDP-OH_P_transf"/>
    <property type="match status" value="1"/>
</dbReference>
<keyword evidence="8 13" id="KW-0472">Membrane</keyword>
<evidence type="ECO:0000313" key="15">
    <source>
        <dbReference type="Proteomes" id="UP001597036"/>
    </source>
</evidence>
<dbReference type="PANTHER" id="PTHR14269:SF62">
    <property type="entry name" value="CDP-DIACYLGLYCEROL--GLYCEROL-3-PHOSPHATE 3-PHOSPHATIDYLTRANSFERASE 1, CHLOROPLASTIC"/>
    <property type="match status" value="1"/>
</dbReference>
<protein>
    <recommendedName>
        <fullName evidence="11">CDP-diacylglycerol--glycerol-3-phosphate 3-phosphatidyltransferase</fullName>
        <ecNumber evidence="11">2.7.8.5</ecNumber>
    </recommendedName>
</protein>
<keyword evidence="9" id="KW-0594">Phospholipid biosynthesis</keyword>
<name>A0ABW2Y6B4_9BIFI</name>
<dbReference type="Proteomes" id="UP001597036">
    <property type="component" value="Unassembled WGS sequence"/>
</dbReference>
<dbReference type="EMBL" id="JBHTHQ010000021">
    <property type="protein sequence ID" value="MFD0704905.1"/>
    <property type="molecule type" value="Genomic_DNA"/>
</dbReference>
<comment type="similarity">
    <text evidence="2 12">Belongs to the CDP-alcohol phosphatidyltransferase class-I family.</text>
</comment>
<sequence length="211" mass="23624">MAEKKKFSFEGWNNAPNIVTYIRIIMMFAFMYFAIAAGTFGLRNTAFRWVAGILFIIAATTDKLDGYLARKYNQVTDIGKLMDPIADKLLILSAFFILSAFGEIWWWVTILFAIREIGITIMRFFVIDAGGRVIAASHAGKLKTLTQCIGLGMLTLPLWSVLPGNMNGLGWKIYYWAGVAIVLIALFFCLYSGAEYLVNTFGPRVQSKGDK</sequence>
<evidence type="ECO:0000256" key="6">
    <source>
        <dbReference type="ARBA" id="ARBA00022989"/>
    </source>
</evidence>
<feature type="transmembrane region" description="Helical" evidence="13">
    <location>
        <begin position="89"/>
        <end position="108"/>
    </location>
</feature>
<dbReference type="InterPro" id="IPR000462">
    <property type="entry name" value="CDP-OH_P_trans"/>
</dbReference>
<dbReference type="EC" id="2.7.8.5" evidence="11"/>
<keyword evidence="3" id="KW-0444">Lipid biosynthesis</keyword>
<evidence type="ECO:0000256" key="2">
    <source>
        <dbReference type="ARBA" id="ARBA00010441"/>
    </source>
</evidence>
<comment type="caution">
    <text evidence="14">The sequence shown here is derived from an EMBL/GenBank/DDBJ whole genome shotgun (WGS) entry which is preliminary data.</text>
</comment>
<evidence type="ECO:0000256" key="13">
    <source>
        <dbReference type="SAM" id="Phobius"/>
    </source>
</evidence>
<feature type="transmembrane region" description="Helical" evidence="13">
    <location>
        <begin position="46"/>
        <end position="68"/>
    </location>
</feature>
<evidence type="ECO:0000256" key="9">
    <source>
        <dbReference type="ARBA" id="ARBA00023209"/>
    </source>
</evidence>
<keyword evidence="7" id="KW-0443">Lipid metabolism</keyword>
<evidence type="ECO:0000256" key="12">
    <source>
        <dbReference type="RuleBase" id="RU003750"/>
    </source>
</evidence>
<evidence type="ECO:0000256" key="11">
    <source>
        <dbReference type="NCBIfam" id="TIGR00560"/>
    </source>
</evidence>
<dbReference type="Gene3D" id="1.20.120.1760">
    <property type="match status" value="1"/>
</dbReference>